<dbReference type="AlphaFoldDB" id="A0AAT9LHE7"/>
<dbReference type="InterPro" id="IPR022476">
    <property type="entry name" value="Spore_YabP/YqfC"/>
</dbReference>
<dbReference type="InterPro" id="IPR038705">
    <property type="entry name" value="YabP_sf"/>
</dbReference>
<protein>
    <submittedName>
        <fullName evidence="1">Sporulation protein YabP</fullName>
    </submittedName>
</protein>
<dbReference type="InterPro" id="IPR012504">
    <property type="entry name" value="Spore_YabP"/>
</dbReference>
<dbReference type="Pfam" id="PF07873">
    <property type="entry name" value="YabP"/>
    <property type="match status" value="1"/>
</dbReference>
<name>A0AAT9LHE7_9FIRM</name>
<dbReference type="NCBIfam" id="TIGR02892">
    <property type="entry name" value="spore_yabP"/>
    <property type="match status" value="1"/>
</dbReference>
<proteinExistence type="predicted"/>
<accession>A0AAT9LHE7</accession>
<dbReference type="GO" id="GO:0030435">
    <property type="term" value="P:sporulation resulting in formation of a cellular spore"/>
    <property type="evidence" value="ECO:0007669"/>
    <property type="project" value="InterPro"/>
</dbReference>
<reference evidence="1" key="2">
    <citation type="journal article" date="2023" name="Biology">
        <title>Prokaryotic Life Associated with Coal-Fire Gas Vents Revealed by Metagenomics.</title>
        <authorList>
            <person name="Kadnikov V.V."/>
            <person name="Mardanov A.V."/>
            <person name="Beletsky A.V."/>
            <person name="Karnachuk O.V."/>
            <person name="Ravin N.V."/>
        </authorList>
    </citation>
    <scope>NUCLEOTIDE SEQUENCE</scope>
    <source>
        <strain evidence="1">Bu02</strain>
    </source>
</reference>
<dbReference type="EMBL" id="CP062796">
    <property type="protein sequence ID" value="QUL99618.1"/>
    <property type="molecule type" value="Genomic_DNA"/>
</dbReference>
<dbReference type="Gene3D" id="2.60.40.2000">
    <property type="match status" value="1"/>
</dbReference>
<reference evidence="1" key="1">
    <citation type="submission" date="2020-10" db="EMBL/GenBank/DDBJ databases">
        <authorList>
            <person name="Kadnikov V."/>
            <person name="Beletsky A.V."/>
            <person name="Mardanov A.V."/>
            <person name="Karnachuk O.V."/>
            <person name="Ravin N.V."/>
        </authorList>
    </citation>
    <scope>NUCLEOTIDE SEQUENCE</scope>
    <source>
        <strain evidence="1">Bu02</strain>
    </source>
</reference>
<evidence type="ECO:0000313" key="1">
    <source>
        <dbReference type="EMBL" id="QUL99618.1"/>
    </source>
</evidence>
<sequence length="92" mass="10707">MDEKGHKVEIFQREQVRLHGVIHVESFDDRQVVIETEMGILALTGEDFHITSLDLEKGQMLIEGMVVALEYSGLDKSKSRQKERGFFQRLFR</sequence>
<gene>
    <name evidence="1" type="primary">yabP</name>
    <name evidence="1" type="ORF">IMF26_06710</name>
</gene>
<organism evidence="1">
    <name type="scientific">Candidatus Fermentithermobacillus carboniphilus</name>
    <dbReference type="NCBI Taxonomy" id="3085328"/>
    <lineage>
        <taxon>Bacteria</taxon>
        <taxon>Bacillati</taxon>
        <taxon>Bacillota</taxon>
        <taxon>Candidatus Fermentithermobacillia</taxon>
        <taxon>Candidatus Fermentithermobacillales</taxon>
        <taxon>Candidatus Fermentithermobacillaceae</taxon>
        <taxon>Candidatus Fermentithermobacillus</taxon>
    </lineage>
</organism>
<dbReference type="KEGG" id="fcz:IMF26_06710"/>
<dbReference type="PIRSF" id="PIRSF011576">
    <property type="entry name" value="YabP"/>
    <property type="match status" value="1"/>
</dbReference>